<protein>
    <submittedName>
        <fullName evidence="1">Uncharacterized protein</fullName>
    </submittedName>
</protein>
<dbReference type="AlphaFoldDB" id="A0A1A3NIP5"/>
<organism evidence="1 2">
    <name type="scientific">Mycobacterium asiaticum</name>
    <dbReference type="NCBI Taxonomy" id="1790"/>
    <lineage>
        <taxon>Bacteria</taxon>
        <taxon>Bacillati</taxon>
        <taxon>Actinomycetota</taxon>
        <taxon>Actinomycetes</taxon>
        <taxon>Mycobacteriales</taxon>
        <taxon>Mycobacteriaceae</taxon>
        <taxon>Mycobacterium</taxon>
    </lineage>
</organism>
<dbReference type="EMBL" id="LZLS01000213">
    <property type="protein sequence ID" value="OBK20919.1"/>
    <property type="molecule type" value="Genomic_DNA"/>
</dbReference>
<evidence type="ECO:0000313" key="2">
    <source>
        <dbReference type="Proteomes" id="UP000093928"/>
    </source>
</evidence>
<proteinExistence type="predicted"/>
<comment type="caution">
    <text evidence="1">The sequence shown here is derived from an EMBL/GenBank/DDBJ whole genome shotgun (WGS) entry which is preliminary data.</text>
</comment>
<accession>A0A1A3NIP5</accession>
<dbReference type="Proteomes" id="UP000093928">
    <property type="component" value="Unassembled WGS sequence"/>
</dbReference>
<sequence length="116" mass="13029">MEQVADLSTHRFGEADRVVLGKWEGDSGGYIGEARYHGGIFYDTGQDAWKNLASGLNDQAVKNLGWQVNEQFLRTQMENHVLRIEYVVPESFGSVDEVGCVNSKWPRGDGLKWPRG</sequence>
<evidence type="ECO:0000313" key="1">
    <source>
        <dbReference type="EMBL" id="OBK20919.1"/>
    </source>
</evidence>
<gene>
    <name evidence="1" type="ORF">A5634_11460</name>
</gene>
<name>A0A1A3NIP5_MYCAS</name>
<reference evidence="1 2" key="1">
    <citation type="submission" date="2016-06" db="EMBL/GenBank/DDBJ databases">
        <authorList>
            <person name="Kjaerup R.B."/>
            <person name="Dalgaard T.S."/>
            <person name="Juul-Madsen H.R."/>
        </authorList>
    </citation>
    <scope>NUCLEOTIDE SEQUENCE [LARGE SCALE GENOMIC DNA]</scope>
    <source>
        <strain evidence="1 2">1165133.8</strain>
    </source>
</reference>